<dbReference type="InterPro" id="IPR012962">
    <property type="entry name" value="Pept_M54_archaemetzincn"/>
</dbReference>
<comment type="cofactor">
    <cofactor evidence="1">
        <name>Zn(2+)</name>
        <dbReference type="ChEBI" id="CHEBI:29105"/>
    </cofactor>
</comment>
<dbReference type="Pfam" id="PF07998">
    <property type="entry name" value="Peptidase_M54"/>
    <property type="match status" value="1"/>
</dbReference>
<comment type="caution">
    <text evidence="7">The sequence shown here is derived from an EMBL/GenBank/DDBJ whole genome shotgun (WGS) entry which is preliminary data.</text>
</comment>
<keyword evidence="3" id="KW-0479">Metal-binding</keyword>
<keyword evidence="2 7" id="KW-0645">Protease</keyword>
<dbReference type="RefSeq" id="WP_176005898.1">
    <property type="nucleotide sequence ID" value="NZ_JABWMI010000010.1"/>
</dbReference>
<dbReference type="AlphaFoldDB" id="A0A7Y8Y4E2"/>
<dbReference type="CDD" id="cd11375">
    <property type="entry name" value="Peptidase_M54"/>
    <property type="match status" value="1"/>
</dbReference>
<dbReference type="Proteomes" id="UP000535020">
    <property type="component" value="Unassembled WGS sequence"/>
</dbReference>
<keyword evidence="8" id="KW-1185">Reference proteome</keyword>
<keyword evidence="6" id="KW-0482">Metalloprotease</keyword>
<sequence>MKNLMYLALSFFIVACSDKKELGEKNRFSEKDLAYFEAIKANDEALPEPLYGQWRYHHHEQKQSFDDYISERPFSPNSEQSVIYLQPLGEFTSLQMKAIGLTRDYLEIFFQRKTVVLPPVSDAYIPPNARRENSGHEQLLTGHILKKMLLPAVPDDAMALMAISEKDLYPDEDWNYVFGQASYKDRIGVSSVYRLQDEYLSQSNFKLCLRRLINVSSHEIGHMLSVKHCQFAKCVMNGSNNMDETDVSPNRLCSDCQKKFTWNLGYDNTKRLEMLVAFTQSNGLDTALLAKDLNSFPN</sequence>
<dbReference type="GO" id="GO:0006508">
    <property type="term" value="P:proteolysis"/>
    <property type="evidence" value="ECO:0007669"/>
    <property type="project" value="UniProtKB-KW"/>
</dbReference>
<dbReference type="PANTHER" id="PTHR15910:SF1">
    <property type="entry name" value="ARCHAEMETZINCIN-2"/>
    <property type="match status" value="1"/>
</dbReference>
<protein>
    <submittedName>
        <fullName evidence="7">Zn-dependent protease</fullName>
    </submittedName>
</protein>
<keyword evidence="4" id="KW-0378">Hydrolase</keyword>
<evidence type="ECO:0000256" key="3">
    <source>
        <dbReference type="ARBA" id="ARBA00022723"/>
    </source>
</evidence>
<gene>
    <name evidence="7" type="ORF">HZF10_09180</name>
</gene>
<evidence type="ECO:0000256" key="6">
    <source>
        <dbReference type="ARBA" id="ARBA00023049"/>
    </source>
</evidence>
<reference evidence="7 8" key="1">
    <citation type="submission" date="2020-07" db="EMBL/GenBank/DDBJ databases">
        <authorList>
            <person name="Sun Q."/>
        </authorList>
    </citation>
    <scope>NUCLEOTIDE SEQUENCE [LARGE SCALE GENOMIC DNA]</scope>
    <source>
        <strain evidence="7 8">MAH-1</strain>
    </source>
</reference>
<dbReference type="GO" id="GO:0008237">
    <property type="term" value="F:metallopeptidase activity"/>
    <property type="evidence" value="ECO:0007669"/>
    <property type="project" value="UniProtKB-KW"/>
</dbReference>
<keyword evidence="5" id="KW-0862">Zinc</keyword>
<dbReference type="SUPFAM" id="SSF55486">
    <property type="entry name" value="Metalloproteases ('zincins'), catalytic domain"/>
    <property type="match status" value="1"/>
</dbReference>
<proteinExistence type="predicted"/>
<evidence type="ECO:0000313" key="7">
    <source>
        <dbReference type="EMBL" id="NYA71090.1"/>
    </source>
</evidence>
<evidence type="ECO:0000256" key="2">
    <source>
        <dbReference type="ARBA" id="ARBA00022670"/>
    </source>
</evidence>
<organism evidence="7 8">
    <name type="scientific">Flavobacterium agri</name>
    <dbReference type="NCBI Taxonomy" id="2743471"/>
    <lineage>
        <taxon>Bacteria</taxon>
        <taxon>Pseudomonadati</taxon>
        <taxon>Bacteroidota</taxon>
        <taxon>Flavobacteriia</taxon>
        <taxon>Flavobacteriales</taxon>
        <taxon>Flavobacteriaceae</taxon>
        <taxon>Flavobacterium</taxon>
    </lineage>
</organism>
<dbReference type="Gene3D" id="3.40.390.10">
    <property type="entry name" value="Collagenase (Catalytic Domain)"/>
    <property type="match status" value="1"/>
</dbReference>
<name>A0A7Y8Y4E2_9FLAO</name>
<accession>A0A7Y8Y4E2</accession>
<dbReference type="PANTHER" id="PTHR15910">
    <property type="entry name" value="ARCHAEMETZINCIN"/>
    <property type="match status" value="1"/>
</dbReference>
<evidence type="ECO:0000313" key="8">
    <source>
        <dbReference type="Proteomes" id="UP000535020"/>
    </source>
</evidence>
<evidence type="ECO:0000256" key="5">
    <source>
        <dbReference type="ARBA" id="ARBA00022833"/>
    </source>
</evidence>
<evidence type="ECO:0000256" key="4">
    <source>
        <dbReference type="ARBA" id="ARBA00022801"/>
    </source>
</evidence>
<dbReference type="InterPro" id="IPR024079">
    <property type="entry name" value="MetalloPept_cat_dom_sf"/>
</dbReference>
<evidence type="ECO:0000256" key="1">
    <source>
        <dbReference type="ARBA" id="ARBA00001947"/>
    </source>
</evidence>
<dbReference type="GO" id="GO:0046872">
    <property type="term" value="F:metal ion binding"/>
    <property type="evidence" value="ECO:0007669"/>
    <property type="project" value="UniProtKB-KW"/>
</dbReference>
<dbReference type="PROSITE" id="PS51257">
    <property type="entry name" value="PROKAR_LIPOPROTEIN"/>
    <property type="match status" value="1"/>
</dbReference>
<dbReference type="EMBL" id="JACBJI010000003">
    <property type="protein sequence ID" value="NYA71090.1"/>
    <property type="molecule type" value="Genomic_DNA"/>
</dbReference>